<organism evidence="1 2">
    <name type="scientific">Aquicella lusitana</name>
    <dbReference type="NCBI Taxonomy" id="254246"/>
    <lineage>
        <taxon>Bacteria</taxon>
        <taxon>Pseudomonadati</taxon>
        <taxon>Pseudomonadota</taxon>
        <taxon>Gammaproteobacteria</taxon>
        <taxon>Legionellales</taxon>
        <taxon>Coxiellaceae</taxon>
        <taxon>Aquicella</taxon>
    </lineage>
</organism>
<dbReference type="InterPro" id="IPR036102">
    <property type="entry name" value="OsmC/Ohrsf"/>
</dbReference>
<dbReference type="PANTHER" id="PTHR42830:SF2">
    <property type="entry name" value="OSMC_OHR FAMILY PROTEIN"/>
    <property type="match status" value="1"/>
</dbReference>
<dbReference type="InterPro" id="IPR015946">
    <property type="entry name" value="KH_dom-like_a/b"/>
</dbReference>
<evidence type="ECO:0000313" key="1">
    <source>
        <dbReference type="EMBL" id="RDI46900.1"/>
    </source>
</evidence>
<dbReference type="Gene3D" id="3.30.300.20">
    <property type="match status" value="1"/>
</dbReference>
<name>A0A370GUE7_9COXI</name>
<protein>
    <submittedName>
        <fullName evidence="1">Organic hydroperoxide reductase OsmC/OhrA</fullName>
    </submittedName>
</protein>
<evidence type="ECO:0000313" key="2">
    <source>
        <dbReference type="Proteomes" id="UP000254720"/>
    </source>
</evidence>
<reference evidence="1 2" key="1">
    <citation type="submission" date="2018-07" db="EMBL/GenBank/DDBJ databases">
        <title>Genomic Encyclopedia of Type Strains, Phase IV (KMG-IV): sequencing the most valuable type-strain genomes for metagenomic binning, comparative biology and taxonomic classification.</title>
        <authorList>
            <person name="Goeker M."/>
        </authorList>
    </citation>
    <scope>NUCLEOTIDE SEQUENCE [LARGE SCALE GENOMIC DNA]</scope>
    <source>
        <strain evidence="1 2">DSM 16500</strain>
    </source>
</reference>
<dbReference type="Proteomes" id="UP000254720">
    <property type="component" value="Unassembled WGS sequence"/>
</dbReference>
<dbReference type="SUPFAM" id="SSF82784">
    <property type="entry name" value="OsmC-like"/>
    <property type="match status" value="1"/>
</dbReference>
<dbReference type="InterPro" id="IPR003718">
    <property type="entry name" value="OsmC/Ohr_fam"/>
</dbReference>
<dbReference type="PANTHER" id="PTHR42830">
    <property type="entry name" value="OSMOTICALLY INDUCIBLE FAMILY PROTEIN"/>
    <property type="match status" value="1"/>
</dbReference>
<proteinExistence type="predicted"/>
<dbReference type="EMBL" id="QQAX01000004">
    <property type="protein sequence ID" value="RDI46900.1"/>
    <property type="molecule type" value="Genomic_DNA"/>
</dbReference>
<accession>A0A370GUE7</accession>
<sequence length="154" mass="17215">MQYIARINWKRNEASFNVKSYDRTHQISFGGGLSIEGSSAPEFLGKADLPNPEELFTASISSCFMLTFLYWAAMKGLTIDEYDAETVGVLAKNAEGKMAMTEVIIKPRIHFFENKTPEPAVLEELFKKAHDNCFISNSVKSKITVQSEHVTAAE</sequence>
<dbReference type="RefSeq" id="WP_114833672.1">
    <property type="nucleotide sequence ID" value="NZ_LR699114.1"/>
</dbReference>
<dbReference type="OrthoDB" id="9795405at2"/>
<comment type="caution">
    <text evidence="1">The sequence shown here is derived from an EMBL/GenBank/DDBJ whole genome shotgun (WGS) entry which is preliminary data.</text>
</comment>
<dbReference type="InterPro" id="IPR052707">
    <property type="entry name" value="OsmC_Ohr_Peroxiredoxin"/>
</dbReference>
<dbReference type="AlphaFoldDB" id="A0A370GUE7"/>
<dbReference type="Pfam" id="PF02566">
    <property type="entry name" value="OsmC"/>
    <property type="match status" value="1"/>
</dbReference>
<gene>
    <name evidence="1" type="ORF">C8D86_10422</name>
</gene>
<keyword evidence="2" id="KW-1185">Reference proteome</keyword>